<keyword evidence="4" id="KW-0274">FAD</keyword>
<gene>
    <name evidence="10" type="ORF">D2V07_01120</name>
</gene>
<dbReference type="AlphaFoldDB" id="A0A418NWD2"/>
<reference evidence="10 11" key="1">
    <citation type="submission" date="2018-08" db="EMBL/GenBank/DDBJ databases">
        <title>Erythrobacter zhengii sp.nov., a bacterium isolated from deep-sea sediment.</title>
        <authorList>
            <person name="Fang C."/>
            <person name="Wu Y.-H."/>
            <person name="Sun C."/>
            <person name="Wang H."/>
            <person name="Cheng H."/>
            <person name="Meng F.-X."/>
            <person name="Wang C.-S."/>
            <person name="Xu X.-W."/>
        </authorList>
    </citation>
    <scope>NUCLEOTIDE SEQUENCE [LARGE SCALE GENOMIC DNA]</scope>
    <source>
        <strain evidence="10 11">V18</strain>
    </source>
</reference>
<evidence type="ECO:0000256" key="4">
    <source>
        <dbReference type="ARBA" id="ARBA00022827"/>
    </source>
</evidence>
<proteinExistence type="inferred from homology"/>
<comment type="similarity">
    <text evidence="2">Belongs to the FAD-binding oxidoreductase/transferase type 4 family.</text>
</comment>
<evidence type="ECO:0000259" key="9">
    <source>
        <dbReference type="PROSITE" id="PS51387"/>
    </source>
</evidence>
<evidence type="ECO:0000256" key="3">
    <source>
        <dbReference type="ARBA" id="ARBA00022630"/>
    </source>
</evidence>
<keyword evidence="5" id="KW-0809">Transit peptide</keyword>
<dbReference type="PROSITE" id="PS51387">
    <property type="entry name" value="FAD_PCMH"/>
    <property type="match status" value="1"/>
</dbReference>
<keyword evidence="6" id="KW-0560">Oxidoreductase</keyword>
<dbReference type="FunFam" id="1.10.45.10:FF:000001">
    <property type="entry name" value="D-lactate dehydrogenase mitochondrial"/>
    <property type="match status" value="1"/>
</dbReference>
<dbReference type="PANTHER" id="PTHR11748:SF111">
    <property type="entry name" value="D-LACTATE DEHYDROGENASE, MITOCHONDRIAL-RELATED"/>
    <property type="match status" value="1"/>
</dbReference>
<keyword evidence="11" id="KW-1185">Reference proteome</keyword>
<sequence length="471" mass="50991">MSQDNAKDHTGAGPPPLPDGFLDTLHSQFGNKVESGQAIREEHGSSEAHYKSMLPDAVVFAEDTDDVVKLMQLCVEHGVPLIPFGAGTSIEGNAAAVRGGVSLNMTRMDKIVAVHAEDFDCVVQPGVRREELNQHLRDQGLFFPIDPGANATIGGMASTRASGTNAVRYGTMRDAVLSLKVVTPQGKVIRTARRARKSAAGYDLTRLYVGSEGTLGIIVEITLRLHPIPEAISSAVCSFETLDGAVDTVVQSIQCGVPLARVEILDALQMKAVNAWSKMYYREAPTLFFEFHGSESFVAEQVETVKALAQDNGGGEFAWSNLPEERNRLWRARHEAYYAAVNLRKGAIGWATDVCVPMSRLAECIRETHADLEQSAIPATILGHVGDGNFHVVFSIDPDAPEEMEEVAAINQKMVERALAMDGTCTGEHGVGLGKQNSLVAELGDAVEQMRMIKRVFDPQNILNPGKIFAL</sequence>
<dbReference type="InterPro" id="IPR016164">
    <property type="entry name" value="FAD-linked_Oxase-like_C"/>
</dbReference>
<comment type="cofactor">
    <cofactor evidence="1">
        <name>FAD</name>
        <dbReference type="ChEBI" id="CHEBI:57692"/>
    </cofactor>
</comment>
<dbReference type="FunFam" id="3.30.465.10:FF:000016">
    <property type="entry name" value="probable D-lactate dehydrogenase, mitochondrial"/>
    <property type="match status" value="1"/>
</dbReference>
<dbReference type="InterPro" id="IPR016169">
    <property type="entry name" value="FAD-bd_PCMH_sub2"/>
</dbReference>
<dbReference type="InterPro" id="IPR016166">
    <property type="entry name" value="FAD-bd_PCMH"/>
</dbReference>
<dbReference type="InterPro" id="IPR006094">
    <property type="entry name" value="Oxid_FAD_bind_N"/>
</dbReference>
<feature type="compositionally biased region" description="Basic and acidic residues" evidence="8">
    <location>
        <begin position="1"/>
        <end position="10"/>
    </location>
</feature>
<dbReference type="GO" id="GO:0008720">
    <property type="term" value="F:D-lactate dehydrogenase (NAD+) activity"/>
    <property type="evidence" value="ECO:0007669"/>
    <property type="project" value="TreeGrafter"/>
</dbReference>
<evidence type="ECO:0000256" key="5">
    <source>
        <dbReference type="ARBA" id="ARBA00022946"/>
    </source>
</evidence>
<name>A0A418NWD2_9SPHN</name>
<dbReference type="Proteomes" id="UP000286576">
    <property type="component" value="Unassembled WGS sequence"/>
</dbReference>
<dbReference type="Gene3D" id="3.30.70.2740">
    <property type="match status" value="1"/>
</dbReference>
<dbReference type="InterPro" id="IPR016171">
    <property type="entry name" value="Vanillyl_alc_oxidase_C-sub2"/>
</dbReference>
<dbReference type="PANTHER" id="PTHR11748">
    <property type="entry name" value="D-LACTATE DEHYDROGENASE"/>
    <property type="match status" value="1"/>
</dbReference>
<feature type="domain" description="FAD-binding PCMH-type" evidence="9">
    <location>
        <begin position="51"/>
        <end position="228"/>
    </location>
</feature>
<dbReference type="Pfam" id="PF02913">
    <property type="entry name" value="FAD-oxidase_C"/>
    <property type="match status" value="1"/>
</dbReference>
<dbReference type="GO" id="GO:1903457">
    <property type="term" value="P:lactate catabolic process"/>
    <property type="evidence" value="ECO:0007669"/>
    <property type="project" value="TreeGrafter"/>
</dbReference>
<dbReference type="Pfam" id="PF01565">
    <property type="entry name" value="FAD_binding_4"/>
    <property type="match status" value="1"/>
</dbReference>
<evidence type="ECO:0000313" key="11">
    <source>
        <dbReference type="Proteomes" id="UP000286576"/>
    </source>
</evidence>
<dbReference type="Gene3D" id="3.30.465.10">
    <property type="match status" value="1"/>
</dbReference>
<dbReference type="Gene3D" id="1.10.45.10">
    <property type="entry name" value="Vanillyl-alcohol Oxidase, Chain A, domain 4"/>
    <property type="match status" value="1"/>
</dbReference>
<accession>A0A418NWD2</accession>
<evidence type="ECO:0000256" key="7">
    <source>
        <dbReference type="ARBA" id="ARBA00038897"/>
    </source>
</evidence>
<evidence type="ECO:0000313" key="10">
    <source>
        <dbReference type="EMBL" id="RIV88908.1"/>
    </source>
</evidence>
<organism evidence="10 11">
    <name type="scientific">Aurantiacibacter zhengii</name>
    <dbReference type="NCBI Taxonomy" id="2307003"/>
    <lineage>
        <taxon>Bacteria</taxon>
        <taxon>Pseudomonadati</taxon>
        <taxon>Pseudomonadota</taxon>
        <taxon>Alphaproteobacteria</taxon>
        <taxon>Sphingomonadales</taxon>
        <taxon>Erythrobacteraceae</taxon>
        <taxon>Aurantiacibacter</taxon>
    </lineage>
</organism>
<dbReference type="EC" id="1.1.2.4" evidence="7"/>
<evidence type="ECO:0000256" key="8">
    <source>
        <dbReference type="SAM" id="MobiDB-lite"/>
    </source>
</evidence>
<dbReference type="EMBL" id="QXFL01000001">
    <property type="protein sequence ID" value="RIV88908.1"/>
    <property type="molecule type" value="Genomic_DNA"/>
</dbReference>
<comment type="caution">
    <text evidence="10">The sequence shown here is derived from an EMBL/GenBank/DDBJ whole genome shotgun (WGS) entry which is preliminary data.</text>
</comment>
<evidence type="ECO:0000256" key="6">
    <source>
        <dbReference type="ARBA" id="ARBA00023002"/>
    </source>
</evidence>
<protein>
    <recommendedName>
        <fullName evidence="7">D-lactate dehydrogenase (cytochrome)</fullName>
        <ecNumber evidence="7">1.1.2.4</ecNumber>
    </recommendedName>
</protein>
<evidence type="ECO:0000256" key="1">
    <source>
        <dbReference type="ARBA" id="ARBA00001974"/>
    </source>
</evidence>
<keyword evidence="3" id="KW-0285">Flavoprotein</keyword>
<dbReference type="GO" id="GO:0004458">
    <property type="term" value="F:D-lactate dehydrogenase (cytochrome) activity"/>
    <property type="evidence" value="ECO:0007669"/>
    <property type="project" value="UniProtKB-EC"/>
</dbReference>
<dbReference type="InterPro" id="IPR036318">
    <property type="entry name" value="FAD-bd_PCMH-like_sf"/>
</dbReference>
<evidence type="ECO:0000256" key="2">
    <source>
        <dbReference type="ARBA" id="ARBA00008000"/>
    </source>
</evidence>
<feature type="region of interest" description="Disordered" evidence="8">
    <location>
        <begin position="1"/>
        <end position="22"/>
    </location>
</feature>
<dbReference type="FunFam" id="3.30.70.2740:FF:000001">
    <property type="entry name" value="D-lactate dehydrogenase mitochondrial"/>
    <property type="match status" value="1"/>
</dbReference>
<dbReference type="GO" id="GO:0071949">
    <property type="term" value="F:FAD binding"/>
    <property type="evidence" value="ECO:0007669"/>
    <property type="project" value="InterPro"/>
</dbReference>
<dbReference type="SUPFAM" id="SSF56176">
    <property type="entry name" value="FAD-binding/transporter-associated domain-like"/>
    <property type="match status" value="1"/>
</dbReference>
<dbReference type="InterPro" id="IPR004113">
    <property type="entry name" value="FAD-bd_oxidored_4_C"/>
</dbReference>
<dbReference type="RefSeq" id="WP_119584187.1">
    <property type="nucleotide sequence ID" value="NZ_CAWODQ010000001.1"/>
</dbReference>
<dbReference type="SUPFAM" id="SSF55103">
    <property type="entry name" value="FAD-linked oxidases, C-terminal domain"/>
    <property type="match status" value="1"/>
</dbReference>
<dbReference type="OrthoDB" id="9811557at2"/>